<comment type="caution">
    <text evidence="2">The sequence shown here is derived from an EMBL/GenBank/DDBJ whole genome shotgun (WGS) entry which is preliminary data.</text>
</comment>
<evidence type="ECO:0000259" key="1">
    <source>
        <dbReference type="Pfam" id="PF00535"/>
    </source>
</evidence>
<dbReference type="GO" id="GO:0006487">
    <property type="term" value="P:protein N-linked glycosylation"/>
    <property type="evidence" value="ECO:0007669"/>
    <property type="project" value="TreeGrafter"/>
</dbReference>
<dbReference type="CDD" id="cd04179">
    <property type="entry name" value="DPM_DPG-synthase_like"/>
    <property type="match status" value="1"/>
</dbReference>
<dbReference type="RefSeq" id="WP_119525518.1">
    <property type="nucleotide sequence ID" value="NZ_NRHC01000083.1"/>
</dbReference>
<dbReference type="AlphaFoldDB" id="A0A3A1Y364"/>
<evidence type="ECO:0000313" key="2">
    <source>
        <dbReference type="EMBL" id="RIY31648.1"/>
    </source>
</evidence>
<dbReference type="PANTHER" id="PTHR10859">
    <property type="entry name" value="GLYCOSYL TRANSFERASE"/>
    <property type="match status" value="1"/>
</dbReference>
<sequence length="241" mass="27331">MTENSTIIIIPHYNHFKTISSVVEQLSAYSLPILIVDDGSDTSKHDLLRSLESEKVQVHFCSANKGKGAAVKVGFTLAHAQGYSHAIQVDADGQHRLDDIPKFLEASANTPQALICGQPVYSDDAPKARLYGRKITNFWNMVNTWSLDLRDGMCGFRLYPLQPMVELINNQSIGDRMDFDTEILVRSHWQQIPLVWLPTPVTYQSNEVSHFRGFKDNWLISKMHARLFFGMLQRVITGKKL</sequence>
<dbReference type="InterPro" id="IPR029044">
    <property type="entry name" value="Nucleotide-diphossugar_trans"/>
</dbReference>
<dbReference type="Proteomes" id="UP000265691">
    <property type="component" value="Unassembled WGS sequence"/>
</dbReference>
<accession>A0A3A1Y364</accession>
<keyword evidence="2" id="KW-0808">Transferase</keyword>
<keyword evidence="3" id="KW-1185">Reference proteome</keyword>
<dbReference type="Pfam" id="PF00535">
    <property type="entry name" value="Glycos_transf_2"/>
    <property type="match status" value="1"/>
</dbReference>
<feature type="domain" description="Glycosyltransferase 2-like" evidence="1">
    <location>
        <begin position="8"/>
        <end position="142"/>
    </location>
</feature>
<evidence type="ECO:0000313" key="3">
    <source>
        <dbReference type="Proteomes" id="UP000265691"/>
    </source>
</evidence>
<organism evidence="2 3">
    <name type="scientific">Psittacicella hinzii</name>
    <dbReference type="NCBI Taxonomy" id="2028575"/>
    <lineage>
        <taxon>Bacteria</taxon>
        <taxon>Pseudomonadati</taxon>
        <taxon>Pseudomonadota</taxon>
        <taxon>Gammaproteobacteria</taxon>
        <taxon>Pasteurellales</taxon>
        <taxon>Psittacicellaceae</taxon>
        <taxon>Psittacicella</taxon>
    </lineage>
</organism>
<dbReference type="PANTHER" id="PTHR10859:SF91">
    <property type="entry name" value="DOLICHYL-PHOSPHATE BETA-GLUCOSYLTRANSFERASE"/>
    <property type="match status" value="1"/>
</dbReference>
<dbReference type="GO" id="GO:0016740">
    <property type="term" value="F:transferase activity"/>
    <property type="evidence" value="ECO:0007669"/>
    <property type="project" value="UniProtKB-KW"/>
</dbReference>
<dbReference type="OrthoDB" id="9804335at2"/>
<dbReference type="Gene3D" id="3.90.550.10">
    <property type="entry name" value="Spore Coat Polysaccharide Biosynthesis Protein SpsA, Chain A"/>
    <property type="match status" value="1"/>
</dbReference>
<dbReference type="InterPro" id="IPR001173">
    <property type="entry name" value="Glyco_trans_2-like"/>
</dbReference>
<reference evidence="2 3" key="1">
    <citation type="submission" date="2017-08" db="EMBL/GenBank/DDBJ databases">
        <title>Reclassification of Bisgaard taxon 37 and 44.</title>
        <authorList>
            <person name="Christensen H."/>
        </authorList>
    </citation>
    <scope>NUCLEOTIDE SEQUENCE [LARGE SCALE GENOMIC DNA]</scope>
    <source>
        <strain evidence="2 3">B96_3</strain>
    </source>
</reference>
<dbReference type="EMBL" id="NRHC01000083">
    <property type="protein sequence ID" value="RIY31648.1"/>
    <property type="molecule type" value="Genomic_DNA"/>
</dbReference>
<name>A0A3A1Y364_9GAMM</name>
<dbReference type="SUPFAM" id="SSF53448">
    <property type="entry name" value="Nucleotide-diphospho-sugar transferases"/>
    <property type="match status" value="1"/>
</dbReference>
<protein>
    <submittedName>
        <fullName evidence="2">Glycosyl transferase</fullName>
    </submittedName>
</protein>
<gene>
    <name evidence="2" type="ORF">CKF54_06310</name>
</gene>
<proteinExistence type="predicted"/>